<reference evidence="1 2" key="1">
    <citation type="submission" date="2009-01" db="EMBL/GenBank/DDBJ databases">
        <authorList>
            <person name="Qin X."/>
            <person name="Bachman B."/>
            <person name="Battles P."/>
            <person name="Bell A."/>
            <person name="Bess C."/>
            <person name="Bickham C."/>
            <person name="Chaboub L."/>
            <person name="Chen D."/>
            <person name="Coyle M."/>
            <person name="Deiros D.R."/>
            <person name="Dinh H."/>
            <person name="Forbes L."/>
            <person name="Fowler G."/>
            <person name="Francisco L."/>
            <person name="Fu Q."/>
            <person name="Gubbala S."/>
            <person name="Hale W."/>
            <person name="Han Y."/>
            <person name="Hemphill L."/>
            <person name="Highlander S.K."/>
            <person name="Hirani K."/>
            <person name="Hogues M."/>
            <person name="Jackson L."/>
            <person name="Jakkamsetti A."/>
            <person name="Javaid M."/>
            <person name="Jiang H."/>
            <person name="Korchina V."/>
            <person name="Kovar C."/>
            <person name="Lara F."/>
            <person name="Lee S."/>
            <person name="Mata R."/>
            <person name="Mathew T."/>
            <person name="Moen C."/>
            <person name="Morales K."/>
            <person name="Munidasa M."/>
            <person name="Nazareth L."/>
            <person name="Ngo R."/>
            <person name="Nguyen L."/>
            <person name="Okwuonu G."/>
            <person name="Ongeri F."/>
            <person name="Patil S."/>
            <person name="Petrosino J."/>
            <person name="Pham C."/>
            <person name="Pham P."/>
            <person name="Pu L.-L."/>
            <person name="Puazo M."/>
            <person name="Raj R."/>
            <person name="Reid J."/>
            <person name="Rouhana J."/>
            <person name="Saada N."/>
            <person name="Shang Y."/>
            <person name="Simmons D."/>
            <person name="Thornton R."/>
            <person name="Warren J."/>
            <person name="Weissenberger G."/>
            <person name="Zhang J."/>
            <person name="Zhang L."/>
            <person name="Zhou C."/>
            <person name="Zhu D."/>
            <person name="Muzny D."/>
            <person name="Worley K."/>
            <person name="Gibbs R."/>
        </authorList>
    </citation>
    <scope>NUCLEOTIDE SEQUENCE [LARGE SCALE GENOMIC DNA]</scope>
    <source>
        <strain evidence="1 2">ATCC 33200</strain>
    </source>
</reference>
<organism evidence="1 2">
    <name type="scientific">Lactobacillus johnsonii ATCC 33200</name>
    <dbReference type="NCBI Taxonomy" id="525330"/>
    <lineage>
        <taxon>Bacteria</taxon>
        <taxon>Bacillati</taxon>
        <taxon>Bacillota</taxon>
        <taxon>Bacilli</taxon>
        <taxon>Lactobacillales</taxon>
        <taxon>Lactobacillaceae</taxon>
        <taxon>Lactobacillus</taxon>
    </lineage>
</organism>
<comment type="caution">
    <text evidence="1">The sequence shown here is derived from an EMBL/GenBank/DDBJ whole genome shotgun (WGS) entry which is preliminary data.</text>
</comment>
<proteinExistence type="predicted"/>
<accession>C2E6G4</accession>
<gene>
    <name evidence="1" type="ORF">HMPREF0528_1338</name>
</gene>
<dbReference type="AlphaFoldDB" id="C2E6G4"/>
<evidence type="ECO:0000313" key="1">
    <source>
        <dbReference type="EMBL" id="EEJ59531.1"/>
    </source>
</evidence>
<dbReference type="HOGENOM" id="CLU_2666498_0_0_9"/>
<dbReference type="Proteomes" id="UP000003491">
    <property type="component" value="Unassembled WGS sequence"/>
</dbReference>
<sequence length="75" mass="8956">MGTKQIFKVNFKRKKQIDLNELKKLYFIGYTSTPFIKIIVLMKGNFNEKSCIIAPARSNIVLIYYSMYYHDHIQF</sequence>
<dbReference type="EMBL" id="ACGR01000038">
    <property type="protein sequence ID" value="EEJ59531.1"/>
    <property type="molecule type" value="Genomic_DNA"/>
</dbReference>
<protein>
    <submittedName>
        <fullName evidence="1">Uncharacterized protein</fullName>
    </submittedName>
</protein>
<evidence type="ECO:0000313" key="2">
    <source>
        <dbReference type="Proteomes" id="UP000003491"/>
    </source>
</evidence>
<name>C2E6G4_LACJH</name>